<proteinExistence type="predicted"/>
<organism evidence="2 3">
    <name type="scientific">Pendulispora brunnea</name>
    <dbReference type="NCBI Taxonomy" id="2905690"/>
    <lineage>
        <taxon>Bacteria</taxon>
        <taxon>Pseudomonadati</taxon>
        <taxon>Myxococcota</taxon>
        <taxon>Myxococcia</taxon>
        <taxon>Myxococcales</taxon>
        <taxon>Sorangiineae</taxon>
        <taxon>Pendulisporaceae</taxon>
        <taxon>Pendulispora</taxon>
    </lineage>
</organism>
<dbReference type="Gene3D" id="3.30.2090.10">
    <property type="entry name" value="Multidrug efflux transporter AcrB TolC docking domain, DN and DC subdomains"/>
    <property type="match status" value="2"/>
</dbReference>
<name>A0ABZ2KCW1_9BACT</name>
<gene>
    <name evidence="2" type="ORF">LZC95_50835</name>
</gene>
<evidence type="ECO:0000313" key="3">
    <source>
        <dbReference type="Proteomes" id="UP001379533"/>
    </source>
</evidence>
<protein>
    <submittedName>
        <fullName evidence="2">Efflux RND transporter permease subunit</fullName>
    </submittedName>
</protein>
<keyword evidence="1" id="KW-0472">Membrane</keyword>
<keyword evidence="1" id="KW-0812">Transmembrane</keyword>
<dbReference type="Gene3D" id="1.20.1640.10">
    <property type="entry name" value="Multidrug efflux transporter AcrB transmembrane domain"/>
    <property type="match status" value="2"/>
</dbReference>
<keyword evidence="1" id="KW-1133">Transmembrane helix</keyword>
<dbReference type="SUPFAM" id="SSF82714">
    <property type="entry name" value="Multidrug efflux transporter AcrB TolC docking domain, DN and DC subdomains"/>
    <property type="match status" value="2"/>
</dbReference>
<dbReference type="Gene3D" id="3.30.70.1320">
    <property type="entry name" value="Multidrug efflux transporter AcrB pore domain like"/>
    <property type="match status" value="1"/>
</dbReference>
<feature type="transmembrane region" description="Helical" evidence="1">
    <location>
        <begin position="920"/>
        <end position="947"/>
    </location>
</feature>
<dbReference type="InterPro" id="IPR027463">
    <property type="entry name" value="AcrB_DN_DC_subdom"/>
</dbReference>
<dbReference type="Pfam" id="PF00873">
    <property type="entry name" value="ACR_tran"/>
    <property type="match status" value="1"/>
</dbReference>
<dbReference type="Gene3D" id="3.30.70.1440">
    <property type="entry name" value="Multidrug efflux transporter AcrB pore domain"/>
    <property type="match status" value="1"/>
</dbReference>
<dbReference type="SUPFAM" id="SSF82693">
    <property type="entry name" value="Multidrug efflux transporter AcrB pore domain, PN1, PN2, PC1 and PC2 subdomains"/>
    <property type="match status" value="2"/>
</dbReference>
<feature type="transmembrane region" description="Helical" evidence="1">
    <location>
        <begin position="428"/>
        <end position="453"/>
    </location>
</feature>
<dbReference type="SUPFAM" id="SSF82866">
    <property type="entry name" value="Multidrug efflux transporter AcrB transmembrane domain"/>
    <property type="match status" value="2"/>
</dbReference>
<feature type="transmembrane region" description="Helical" evidence="1">
    <location>
        <begin position="360"/>
        <end position="380"/>
    </location>
</feature>
<dbReference type="RefSeq" id="WP_394845315.1">
    <property type="nucleotide sequence ID" value="NZ_CP089982.1"/>
</dbReference>
<evidence type="ECO:0000313" key="2">
    <source>
        <dbReference type="EMBL" id="WXA94704.1"/>
    </source>
</evidence>
<dbReference type="PRINTS" id="PR00702">
    <property type="entry name" value="ACRIFLAVINRP"/>
</dbReference>
<dbReference type="PANTHER" id="PTHR32063:SF8">
    <property type="entry name" value="CATION EFFLUX PROTEIN"/>
    <property type="match status" value="1"/>
</dbReference>
<feature type="transmembrane region" description="Helical" evidence="1">
    <location>
        <begin position="999"/>
        <end position="1025"/>
    </location>
</feature>
<evidence type="ECO:0000256" key="1">
    <source>
        <dbReference type="SAM" id="Phobius"/>
    </source>
</evidence>
<feature type="transmembrane region" description="Helical" evidence="1">
    <location>
        <begin position="524"/>
        <end position="544"/>
    </location>
</feature>
<dbReference type="InterPro" id="IPR001036">
    <property type="entry name" value="Acrflvin-R"/>
</dbReference>
<feature type="transmembrane region" description="Helical" evidence="1">
    <location>
        <begin position="869"/>
        <end position="889"/>
    </location>
</feature>
<dbReference type="EMBL" id="CP089982">
    <property type="protein sequence ID" value="WXA94704.1"/>
    <property type="molecule type" value="Genomic_DNA"/>
</dbReference>
<feature type="transmembrane region" description="Helical" evidence="1">
    <location>
        <begin position="12"/>
        <end position="34"/>
    </location>
</feature>
<accession>A0ABZ2KCW1</accession>
<sequence length="1035" mass="110597">MWLVRAALKHSYTFVVMAVLIVLVGGIAIVRMPVDIFPDVNIPVISVIWRYSGLSPEEMETRIVRNYESLLTTLVNDIEHVESQSLQGVAVVKVYFQPGASVEAATAQITAMSQSALSGLPPGITPPLVLRYSASNVPILQAALDGEGMTEQQLLDYGLKFVCADIETVPGVQIPWPYGGKQRQIMIDIDPARLYAWGLSPRDVNAALSQQNVILPTGTAKMGDGEYPISVNGSPRALDDIGDLPLKTVQGTTIRLRDVANVRDGSAPQTSVVHVEGKRSVLITFLKTGAASTLDVVAGIRRVLPSTLARVPKELKVALLFDQSVFVRSAVTGVVREALISAGLTGAMLLFFLGSWRSTVIAVISIPLSILVSIIVLYALGQTLNIMTLGGMSLAVGILVDDATVEIENVHRNLGMGKPLAEAILDGAFEVAVPAFVSTLCICIVFVPVIFITGPAKSLFVPLALAVVFALLTSYFLSRTLVPTLMNVFLGRERPHFSRAKGAGFDRLRALYGRWLDGVLARRGIAAGGFAVFVVLSCGLFPLVGRDFFPNVDAGLIKLHVRGAPGTRLEETEVQFAKIEQTIRSVIPKDEIRTLLDNIGVPNSGINLSLSEGALISPADGQIFIALEEGHAPTADYVRKLRKTLNESYPDSTFFFLAPDISSQVLNFGLAAPIDVQIAGSNDDATLALAKKMATEIAKISGTADVHLAQVARAPRLHVDVDRTMANQAGMSARDVASDLLVSLSSSSQVSPNWWRDERGYQYAVAIQTPQYQIDSIAALQRTPLSTPQGATQLLSNVASVSRTTGPQNVTHFDATRTYDVQINVEGSDLGSVASAVNRLVEEMKPEYPRGTTVLVKGQAESMESSFRGLAYGLVFAVILVYLLLVINFQSWQDPLAILMALPGAVAGIAWILYLSHTTLSVPALMGAMMCIGVATANSTLLVTFANDLRKEGLDAATAASTAAVTRLRPVLMTALAMVLGMLPAALGLEEGGEQNAPLGRAVIGGLALATLATLFFVPVMYTLLPRQKSAPEVS</sequence>
<dbReference type="PANTHER" id="PTHR32063">
    <property type="match status" value="1"/>
</dbReference>
<dbReference type="Proteomes" id="UP001379533">
    <property type="component" value="Chromosome"/>
</dbReference>
<feature type="transmembrane region" description="Helical" evidence="1">
    <location>
        <begin position="968"/>
        <end position="987"/>
    </location>
</feature>
<feature type="transmembrane region" description="Helical" evidence="1">
    <location>
        <begin position="459"/>
        <end position="477"/>
    </location>
</feature>
<feature type="transmembrane region" description="Helical" evidence="1">
    <location>
        <begin position="896"/>
        <end position="914"/>
    </location>
</feature>
<dbReference type="Gene3D" id="3.30.70.1430">
    <property type="entry name" value="Multidrug efflux transporter AcrB pore domain"/>
    <property type="match status" value="2"/>
</dbReference>
<reference evidence="2 3" key="1">
    <citation type="submission" date="2021-12" db="EMBL/GenBank/DDBJ databases">
        <title>Discovery of the Pendulisporaceae a myxobacterial family with distinct sporulation behavior and unique specialized metabolism.</title>
        <authorList>
            <person name="Garcia R."/>
            <person name="Popoff A."/>
            <person name="Bader C.D."/>
            <person name="Loehr J."/>
            <person name="Walesch S."/>
            <person name="Walt C."/>
            <person name="Boldt J."/>
            <person name="Bunk B."/>
            <person name="Haeckl F.J.F.P.J."/>
            <person name="Gunesch A.P."/>
            <person name="Birkelbach J."/>
            <person name="Nuebel U."/>
            <person name="Pietschmann T."/>
            <person name="Bach T."/>
            <person name="Mueller R."/>
        </authorList>
    </citation>
    <scope>NUCLEOTIDE SEQUENCE [LARGE SCALE GENOMIC DNA]</scope>
    <source>
        <strain evidence="2 3">MSr12523</strain>
    </source>
</reference>
<keyword evidence="3" id="KW-1185">Reference proteome</keyword>